<dbReference type="EMBL" id="MH883319">
    <property type="protein sequence ID" value="AYV99470.1"/>
    <property type="molecule type" value="Genomic_DNA"/>
</dbReference>
<name>A0A3G5BI75_9VIRU</name>
<evidence type="ECO:0000313" key="1">
    <source>
        <dbReference type="EMBL" id="AYV99470.1"/>
    </source>
</evidence>
<sequence>MRCLPVPSVWVITIRTRIAITGQMEGCRVAGKVSTWSVFSPGDLKSIW</sequence>
<accession>A0A3G5BI75</accession>
<reference evidence="1" key="1">
    <citation type="submission" date="2018-09" db="EMBL/GenBank/DDBJ databases">
        <authorList>
            <person name="Katneni V.K."/>
            <person name="Shashi shekhar M."/>
            <person name="Karthic K."/>
            <person name="Jangam A.K."/>
            <person name="Vijayan K.K."/>
        </authorList>
    </citation>
    <scope>NUCLEOTIDE SEQUENCE</scope>
    <source>
        <strain evidence="1">Wssv_ciba_003</strain>
    </source>
</reference>
<organism evidence="1">
    <name type="scientific">White spot syndrome virus</name>
    <dbReference type="NCBI Taxonomy" id="342409"/>
    <lineage>
        <taxon>Viruses</taxon>
        <taxon>Viruses incertae sedis</taxon>
        <taxon>Naldaviricetes</taxon>
        <taxon>Nimaviridae</taxon>
        <taxon>Whispovirus</taxon>
    </lineage>
</organism>
<protein>
    <submittedName>
        <fullName evidence="1">WSSV165</fullName>
    </submittedName>
</protein>
<proteinExistence type="predicted"/>